<dbReference type="GO" id="GO:0015074">
    <property type="term" value="P:DNA integration"/>
    <property type="evidence" value="ECO:0007669"/>
    <property type="project" value="UniProtKB-KW"/>
</dbReference>
<dbReference type="InterPro" id="IPR011010">
    <property type="entry name" value="DNA_brk_join_enz"/>
</dbReference>
<evidence type="ECO:0000259" key="6">
    <source>
        <dbReference type="PROSITE" id="PS51898"/>
    </source>
</evidence>
<evidence type="ECO:0000256" key="1">
    <source>
        <dbReference type="ARBA" id="ARBA00022908"/>
    </source>
</evidence>
<dbReference type="InterPro" id="IPR010998">
    <property type="entry name" value="Integrase_recombinase_N"/>
</dbReference>
<feature type="compositionally biased region" description="Basic and acidic residues" evidence="5">
    <location>
        <begin position="178"/>
        <end position="189"/>
    </location>
</feature>
<dbReference type="Gene3D" id="1.10.150.130">
    <property type="match status" value="1"/>
</dbReference>
<keyword evidence="1" id="KW-0229">DNA integration</keyword>
<keyword evidence="9" id="KW-1185">Reference proteome</keyword>
<protein>
    <submittedName>
        <fullName evidence="8">Tyrosine-type recombinase/integrase</fullName>
    </submittedName>
</protein>
<dbReference type="GO" id="GO:0006310">
    <property type="term" value="P:DNA recombination"/>
    <property type="evidence" value="ECO:0007669"/>
    <property type="project" value="UniProtKB-KW"/>
</dbReference>
<dbReference type="PANTHER" id="PTHR30349">
    <property type="entry name" value="PHAGE INTEGRASE-RELATED"/>
    <property type="match status" value="1"/>
</dbReference>
<feature type="region of interest" description="Disordered" evidence="5">
    <location>
        <begin position="317"/>
        <end position="336"/>
    </location>
</feature>
<dbReference type="AlphaFoldDB" id="A0A6B0SE66"/>
<dbReference type="SUPFAM" id="SSF56349">
    <property type="entry name" value="DNA breaking-rejoining enzymes"/>
    <property type="match status" value="1"/>
</dbReference>
<evidence type="ECO:0000313" key="9">
    <source>
        <dbReference type="Proteomes" id="UP000471521"/>
    </source>
</evidence>
<dbReference type="CDD" id="cd00397">
    <property type="entry name" value="DNA_BRE_C"/>
    <property type="match status" value="1"/>
</dbReference>
<keyword evidence="3" id="KW-0233">DNA recombination</keyword>
<dbReference type="Proteomes" id="UP000471521">
    <property type="component" value="Unassembled WGS sequence"/>
</dbReference>
<organism evidence="8 9">
    <name type="scientific">Halobacterium bonnevillei</name>
    <dbReference type="NCBI Taxonomy" id="2692200"/>
    <lineage>
        <taxon>Archaea</taxon>
        <taxon>Methanobacteriati</taxon>
        <taxon>Methanobacteriota</taxon>
        <taxon>Stenosarchaea group</taxon>
        <taxon>Halobacteria</taxon>
        <taxon>Halobacteriales</taxon>
        <taxon>Halobacteriaceae</taxon>
        <taxon>Halobacterium</taxon>
    </lineage>
</organism>
<dbReference type="GO" id="GO:0003677">
    <property type="term" value="F:DNA binding"/>
    <property type="evidence" value="ECO:0007669"/>
    <property type="project" value="UniProtKB-UniRule"/>
</dbReference>
<feature type="region of interest" description="Disordered" evidence="5">
    <location>
        <begin position="254"/>
        <end position="280"/>
    </location>
</feature>
<dbReference type="InterPro" id="IPR013762">
    <property type="entry name" value="Integrase-like_cat_sf"/>
</dbReference>
<evidence type="ECO:0000259" key="7">
    <source>
        <dbReference type="PROSITE" id="PS51900"/>
    </source>
</evidence>
<dbReference type="PANTHER" id="PTHR30349:SF41">
    <property type="entry name" value="INTEGRASE_RECOMBINASE PROTEIN MJ0367-RELATED"/>
    <property type="match status" value="1"/>
</dbReference>
<dbReference type="EMBL" id="WUUU01000002">
    <property type="protein sequence ID" value="MXR19227.1"/>
    <property type="molecule type" value="Genomic_DNA"/>
</dbReference>
<gene>
    <name evidence="8" type="ORF">GRX66_00890</name>
</gene>
<proteinExistence type="predicted"/>
<evidence type="ECO:0000313" key="8">
    <source>
        <dbReference type="EMBL" id="MXR19227.1"/>
    </source>
</evidence>
<dbReference type="InterPro" id="IPR044068">
    <property type="entry name" value="CB"/>
</dbReference>
<evidence type="ECO:0000256" key="3">
    <source>
        <dbReference type="ARBA" id="ARBA00023172"/>
    </source>
</evidence>
<feature type="domain" description="Core-binding (CB)" evidence="7">
    <location>
        <begin position="6"/>
        <end position="91"/>
    </location>
</feature>
<keyword evidence="2 4" id="KW-0238">DNA-binding</keyword>
<comment type="caution">
    <text evidence="8">The sequence shown here is derived from an EMBL/GenBank/DDBJ whole genome shotgun (WGS) entry which is preliminary data.</text>
</comment>
<evidence type="ECO:0000256" key="4">
    <source>
        <dbReference type="PROSITE-ProRule" id="PRU01248"/>
    </source>
</evidence>
<name>A0A6B0SE66_9EURY</name>
<dbReference type="PROSITE" id="PS51900">
    <property type="entry name" value="CB"/>
    <property type="match status" value="1"/>
</dbReference>
<accession>A0A6B0SE66</accession>
<evidence type="ECO:0000256" key="5">
    <source>
        <dbReference type="SAM" id="MobiDB-lite"/>
    </source>
</evidence>
<sequence length="336" mass="39327">MELEPIDPETALELYIAEKETAVSDATVYSHKSRLGFFVEWCEERDIENLNELTGRRLQEFRLWRRNVGDLTKVSEKTQMDTVRVFVKWLESVDAVEQDLHLKVRSPDVTPRENSRDVMLDVEDAEKVLAYLERYDYASIRHVTATILWHTMIRMGAARSLDVEDYDPEEQSLRLRHRPETDTPLKNKQRGERIIALSSEVCLVLDDWLREQRPAQTDEYGRRPLLTTNYGRVHTGTIRHYCYQVTRPCEYGQECPHDRSPDDCEATDDSDASRCPSSLSPHPFRRGAITHYLHSDVPETAVSDRANVTTDVIDQHYDQRSQKEKMEQRRQYLDKL</sequence>
<reference evidence="8 9" key="1">
    <citation type="submission" date="2019-12" db="EMBL/GenBank/DDBJ databases">
        <title>Isolation and characterization of three novel carbon monoxide-oxidizing members of Halobacteria from salione crusts and soils.</title>
        <authorList>
            <person name="Myers M.R."/>
            <person name="King G.M."/>
        </authorList>
    </citation>
    <scope>NUCLEOTIDE SEQUENCE [LARGE SCALE GENOMIC DNA]</scope>
    <source>
        <strain evidence="8 9">PCN9</strain>
    </source>
</reference>
<feature type="domain" description="Tyr recombinase" evidence="6">
    <location>
        <begin position="115"/>
        <end position="330"/>
    </location>
</feature>
<evidence type="ECO:0000256" key="2">
    <source>
        <dbReference type="ARBA" id="ARBA00023125"/>
    </source>
</evidence>
<dbReference type="PROSITE" id="PS51898">
    <property type="entry name" value="TYR_RECOMBINASE"/>
    <property type="match status" value="1"/>
</dbReference>
<dbReference type="Gene3D" id="1.10.443.10">
    <property type="entry name" value="Intergrase catalytic core"/>
    <property type="match status" value="1"/>
</dbReference>
<feature type="region of interest" description="Disordered" evidence="5">
    <location>
        <begin position="169"/>
        <end position="189"/>
    </location>
</feature>
<dbReference type="InterPro" id="IPR050090">
    <property type="entry name" value="Tyrosine_recombinase_XerCD"/>
</dbReference>
<dbReference type="RefSeq" id="WP_159524824.1">
    <property type="nucleotide sequence ID" value="NZ_WUUU01000002.1"/>
</dbReference>
<dbReference type="InterPro" id="IPR002104">
    <property type="entry name" value="Integrase_catalytic"/>
</dbReference>
<dbReference type="OrthoDB" id="198497at2157"/>